<reference evidence="3" key="1">
    <citation type="journal article" date="2020" name="bioRxiv">
        <title>Chromosome-level reference genome of the European wasp spider Argiope bruennichi: a resource for studies on range expansion and evolutionary adaptation.</title>
        <authorList>
            <person name="Sheffer M.M."/>
            <person name="Hoppe A."/>
            <person name="Krehenwinkel H."/>
            <person name="Uhl G."/>
            <person name="Kuss A.W."/>
            <person name="Jensen L."/>
            <person name="Jensen C."/>
            <person name="Gillespie R.G."/>
            <person name="Hoff K.J."/>
            <person name="Prost S."/>
        </authorList>
    </citation>
    <scope>NUCLEOTIDE SEQUENCE</scope>
</reference>
<evidence type="ECO:0000313" key="4">
    <source>
        <dbReference type="Proteomes" id="UP000807504"/>
    </source>
</evidence>
<feature type="signal peptide" evidence="2">
    <location>
        <begin position="1"/>
        <end position="28"/>
    </location>
</feature>
<feature type="chain" id="PRO_5035746902" evidence="2">
    <location>
        <begin position="29"/>
        <end position="315"/>
    </location>
</feature>
<protein>
    <submittedName>
        <fullName evidence="3">Uncharacterized protein</fullName>
    </submittedName>
</protein>
<dbReference type="OrthoDB" id="6437845at2759"/>
<evidence type="ECO:0000313" key="3">
    <source>
        <dbReference type="EMBL" id="KAF8784950.1"/>
    </source>
</evidence>
<dbReference type="Proteomes" id="UP000807504">
    <property type="component" value="Unassembled WGS sequence"/>
</dbReference>
<reference evidence="3" key="2">
    <citation type="submission" date="2020-06" db="EMBL/GenBank/DDBJ databases">
        <authorList>
            <person name="Sheffer M."/>
        </authorList>
    </citation>
    <scope>NUCLEOTIDE SEQUENCE</scope>
</reference>
<accession>A0A8T0F6A9</accession>
<keyword evidence="4" id="KW-1185">Reference proteome</keyword>
<keyword evidence="2" id="KW-0732">Signal</keyword>
<dbReference type="EMBL" id="JABXBU010000030">
    <property type="protein sequence ID" value="KAF8784950.1"/>
    <property type="molecule type" value="Genomic_DNA"/>
</dbReference>
<organism evidence="3 4">
    <name type="scientific">Argiope bruennichi</name>
    <name type="common">Wasp spider</name>
    <name type="synonym">Aranea bruennichi</name>
    <dbReference type="NCBI Taxonomy" id="94029"/>
    <lineage>
        <taxon>Eukaryota</taxon>
        <taxon>Metazoa</taxon>
        <taxon>Ecdysozoa</taxon>
        <taxon>Arthropoda</taxon>
        <taxon>Chelicerata</taxon>
        <taxon>Arachnida</taxon>
        <taxon>Araneae</taxon>
        <taxon>Araneomorphae</taxon>
        <taxon>Entelegynae</taxon>
        <taxon>Araneoidea</taxon>
        <taxon>Araneidae</taxon>
        <taxon>Argiope</taxon>
    </lineage>
</organism>
<sequence>MPEEKMVTLKFLMFCLVITTLSITVCCGNNASFPPRHISEFSDPVSGFNPFIDLMEGFMNDSRPSQISEADRIDPSFSEADRIDRKAIGNRWINVLSAMSVTESERKSNSSNEQSKITNTRVYDSINKTETLIKKLISIDSQPAMIPSDKHLKVNDSINETESIRKKLIAKESQQQLIPSETHLNINDAVNNEESVINELIPEKSQNLNLTTVSIESETTESVFTTKKVLNKNGNDDLEGMNFRRKWKKIRNPNNKILENEKLNKQYKSFEEIHFPAVVNPYAYAIYAIACSLVIFVIILYIAISIKRKSLLLIK</sequence>
<evidence type="ECO:0000256" key="1">
    <source>
        <dbReference type="SAM" id="Phobius"/>
    </source>
</evidence>
<proteinExistence type="predicted"/>
<comment type="caution">
    <text evidence="3">The sequence shown here is derived from an EMBL/GenBank/DDBJ whole genome shotgun (WGS) entry which is preliminary data.</text>
</comment>
<keyword evidence="1" id="KW-0472">Membrane</keyword>
<dbReference type="AlphaFoldDB" id="A0A8T0F6A9"/>
<feature type="transmembrane region" description="Helical" evidence="1">
    <location>
        <begin position="282"/>
        <end position="304"/>
    </location>
</feature>
<name>A0A8T0F6A9_ARGBR</name>
<keyword evidence="1" id="KW-1133">Transmembrane helix</keyword>
<keyword evidence="1" id="KW-0812">Transmembrane</keyword>
<evidence type="ECO:0000256" key="2">
    <source>
        <dbReference type="SAM" id="SignalP"/>
    </source>
</evidence>
<gene>
    <name evidence="3" type="ORF">HNY73_010557</name>
</gene>